<evidence type="ECO:0000313" key="1">
    <source>
        <dbReference type="EMBL" id="CAG7816756.1"/>
    </source>
</evidence>
<dbReference type="EMBL" id="CAJVCH010377618">
    <property type="protein sequence ID" value="CAG7816756.1"/>
    <property type="molecule type" value="Genomic_DNA"/>
</dbReference>
<reference evidence="1" key="1">
    <citation type="submission" date="2021-06" db="EMBL/GenBank/DDBJ databases">
        <authorList>
            <person name="Hodson N. C."/>
            <person name="Mongue J. A."/>
            <person name="Jaron S. K."/>
        </authorList>
    </citation>
    <scope>NUCLEOTIDE SEQUENCE</scope>
</reference>
<accession>A0A8J2KNI2</accession>
<dbReference type="Proteomes" id="UP000708208">
    <property type="component" value="Unassembled WGS sequence"/>
</dbReference>
<name>A0A8J2KNI2_9HEXA</name>
<protein>
    <submittedName>
        <fullName evidence="1">Uncharacterized protein</fullName>
    </submittedName>
</protein>
<comment type="caution">
    <text evidence="1">The sequence shown here is derived from an EMBL/GenBank/DDBJ whole genome shotgun (WGS) entry which is preliminary data.</text>
</comment>
<proteinExistence type="predicted"/>
<gene>
    <name evidence="1" type="ORF">AFUS01_LOCUS27358</name>
</gene>
<sequence>MRLTRMWTPFGEYLLNQTTAENSLEYNKQIISNSVAVHSSVPPWEHGNFSFQFALGSQLLNLIIKPNFSIKAEGMMYGKLFKPSTEAEEILPFDMNDTGLITNCRSEKKEHV</sequence>
<evidence type="ECO:0000313" key="2">
    <source>
        <dbReference type="Proteomes" id="UP000708208"/>
    </source>
</evidence>
<keyword evidence="2" id="KW-1185">Reference proteome</keyword>
<organism evidence="1 2">
    <name type="scientific">Allacma fusca</name>
    <dbReference type="NCBI Taxonomy" id="39272"/>
    <lineage>
        <taxon>Eukaryota</taxon>
        <taxon>Metazoa</taxon>
        <taxon>Ecdysozoa</taxon>
        <taxon>Arthropoda</taxon>
        <taxon>Hexapoda</taxon>
        <taxon>Collembola</taxon>
        <taxon>Symphypleona</taxon>
        <taxon>Sminthuridae</taxon>
        <taxon>Allacma</taxon>
    </lineage>
</organism>
<dbReference type="AlphaFoldDB" id="A0A8J2KNI2"/>